<dbReference type="InterPro" id="IPR014710">
    <property type="entry name" value="RmlC-like_jellyroll"/>
</dbReference>
<dbReference type="Proteomes" id="UP001517367">
    <property type="component" value="Unassembled WGS sequence"/>
</dbReference>
<sequence length="186" mass="22356">MNEALHLKLKHQLQQNGAVTPAAWLAIETCMQTKQVKYHDGFLYQAKGIAYVADGLLKEYNSQYRDRPAIVNFFNTNQFLFMDERPAQQFFRACVPTLIYYWNWEAIQQLWLQFPELIRIYRNLNVQYINQCQLRPFLLEEKSTEVKIQRFYAEYKANVPLLPKKDIANYLAINYNYFVRNYQKFL</sequence>
<dbReference type="EMBL" id="SRMP02000025">
    <property type="protein sequence ID" value="MFN0292531.1"/>
    <property type="molecule type" value="Genomic_DNA"/>
</dbReference>
<reference evidence="1 2" key="1">
    <citation type="submission" date="2024-12" db="EMBL/GenBank/DDBJ databases">
        <authorList>
            <person name="Hu S."/>
        </authorList>
    </citation>
    <scope>NUCLEOTIDE SEQUENCE [LARGE SCALE GENOMIC DNA]</scope>
    <source>
        <strain evidence="1 2">P-25</strain>
    </source>
</reference>
<organism evidence="1 2">
    <name type="scientific">Pedobacter helvus</name>
    <dbReference type="NCBI Taxonomy" id="2563444"/>
    <lineage>
        <taxon>Bacteria</taxon>
        <taxon>Pseudomonadati</taxon>
        <taxon>Bacteroidota</taxon>
        <taxon>Sphingobacteriia</taxon>
        <taxon>Sphingobacteriales</taxon>
        <taxon>Sphingobacteriaceae</taxon>
        <taxon>Pedobacter</taxon>
    </lineage>
</organism>
<dbReference type="InterPro" id="IPR018490">
    <property type="entry name" value="cNMP-bd_dom_sf"/>
</dbReference>
<dbReference type="RefSeq" id="WP_138731113.1">
    <property type="nucleotide sequence ID" value="NZ_SRMP02000025.1"/>
</dbReference>
<protein>
    <submittedName>
        <fullName evidence="1">Crp/Fnr family transcriptional regulator</fullName>
    </submittedName>
</protein>
<proteinExistence type="predicted"/>
<name>A0ABW9JJZ3_9SPHI</name>
<accession>A0ABW9JJZ3</accession>
<dbReference type="SUPFAM" id="SSF51206">
    <property type="entry name" value="cAMP-binding domain-like"/>
    <property type="match status" value="1"/>
</dbReference>
<gene>
    <name evidence="1" type="ORF">E5L68_014090</name>
</gene>
<evidence type="ECO:0000313" key="1">
    <source>
        <dbReference type="EMBL" id="MFN0292531.1"/>
    </source>
</evidence>
<comment type="caution">
    <text evidence="1">The sequence shown here is derived from an EMBL/GenBank/DDBJ whole genome shotgun (WGS) entry which is preliminary data.</text>
</comment>
<keyword evidence="2" id="KW-1185">Reference proteome</keyword>
<evidence type="ECO:0000313" key="2">
    <source>
        <dbReference type="Proteomes" id="UP001517367"/>
    </source>
</evidence>
<dbReference type="Gene3D" id="2.60.120.10">
    <property type="entry name" value="Jelly Rolls"/>
    <property type="match status" value="1"/>
</dbReference>